<dbReference type="Proteomes" id="UP000522590">
    <property type="component" value="Unassembled WGS sequence"/>
</dbReference>
<dbReference type="AlphaFoldDB" id="A0A850P6X7"/>
<name>A0A850P6X7_9PROT</name>
<gene>
    <name evidence="1" type="ORF">HUK81_14230</name>
</gene>
<comment type="caution">
    <text evidence="1">The sequence shown here is derived from an EMBL/GenBank/DDBJ whole genome shotgun (WGS) entry which is preliminary data.</text>
</comment>
<protein>
    <submittedName>
        <fullName evidence="1">Uncharacterized protein</fullName>
    </submittedName>
</protein>
<reference evidence="1 2" key="1">
    <citation type="submission" date="2020-06" db="EMBL/GenBank/DDBJ databases">
        <title>Description of novel acetic acid bacteria.</title>
        <authorList>
            <person name="Sombolestani A."/>
        </authorList>
    </citation>
    <scope>NUCLEOTIDE SEQUENCE [LARGE SCALE GENOMIC DNA]</scope>
    <source>
        <strain evidence="1 2">LMG 25</strain>
    </source>
</reference>
<accession>A0A850P6X7</accession>
<sequence>MGTGFLGIVVKSLYSAYSTNHEKFLVKLFQKASENTPFPKKGAPEASIAIYQFIRACLPVGVGRVLEL</sequence>
<evidence type="ECO:0000313" key="1">
    <source>
        <dbReference type="EMBL" id="NVN38076.1"/>
    </source>
</evidence>
<organism evidence="1 2">
    <name type="scientific">Komagataeibacter swingsii</name>
    <dbReference type="NCBI Taxonomy" id="215220"/>
    <lineage>
        <taxon>Bacteria</taxon>
        <taxon>Pseudomonadati</taxon>
        <taxon>Pseudomonadota</taxon>
        <taxon>Alphaproteobacteria</taxon>
        <taxon>Acetobacterales</taxon>
        <taxon>Acetobacteraceae</taxon>
        <taxon>Komagataeibacter</taxon>
    </lineage>
</organism>
<dbReference type="EMBL" id="JABXXS010000041">
    <property type="protein sequence ID" value="NVN38076.1"/>
    <property type="molecule type" value="Genomic_DNA"/>
</dbReference>
<dbReference type="RefSeq" id="WP_176643793.1">
    <property type="nucleotide sequence ID" value="NZ_JABXXS010000041.1"/>
</dbReference>
<proteinExistence type="predicted"/>
<evidence type="ECO:0000313" key="2">
    <source>
        <dbReference type="Proteomes" id="UP000522590"/>
    </source>
</evidence>